<dbReference type="GO" id="GO:0016832">
    <property type="term" value="F:aldehyde-lyase activity"/>
    <property type="evidence" value="ECO:0007669"/>
    <property type="project" value="TreeGrafter"/>
</dbReference>
<dbReference type="Proteomes" id="UP001265746">
    <property type="component" value="Unassembled WGS sequence"/>
</dbReference>
<feature type="domain" description="HpcH/HpaI aldolase/citrate lyase" evidence="4">
    <location>
        <begin position="42"/>
        <end position="225"/>
    </location>
</feature>
<gene>
    <name evidence="5" type="ORF">N8I77_013184</name>
</gene>
<dbReference type="AlphaFoldDB" id="A0AAD9VYM9"/>
<dbReference type="InterPro" id="IPR040442">
    <property type="entry name" value="Pyrv_kinase-like_dom_sf"/>
</dbReference>
<keyword evidence="2" id="KW-0479">Metal-binding</keyword>
<accession>A0AAD9VYM9</accession>
<evidence type="ECO:0000259" key="4">
    <source>
        <dbReference type="Pfam" id="PF03328"/>
    </source>
</evidence>
<evidence type="ECO:0000256" key="2">
    <source>
        <dbReference type="ARBA" id="ARBA00022723"/>
    </source>
</evidence>
<dbReference type="SUPFAM" id="SSF51621">
    <property type="entry name" value="Phosphoenolpyruvate/pyruvate domain"/>
    <property type="match status" value="1"/>
</dbReference>
<comment type="caution">
    <text evidence="5">The sequence shown here is derived from an EMBL/GenBank/DDBJ whole genome shotgun (WGS) entry which is preliminary data.</text>
</comment>
<dbReference type="InterPro" id="IPR050251">
    <property type="entry name" value="HpcH-HpaI_aldolase"/>
</dbReference>
<organism evidence="5 6">
    <name type="scientific">Phomopsis amygdali</name>
    <name type="common">Fusicoccum amygdali</name>
    <dbReference type="NCBI Taxonomy" id="1214568"/>
    <lineage>
        <taxon>Eukaryota</taxon>
        <taxon>Fungi</taxon>
        <taxon>Dikarya</taxon>
        <taxon>Ascomycota</taxon>
        <taxon>Pezizomycotina</taxon>
        <taxon>Sordariomycetes</taxon>
        <taxon>Sordariomycetidae</taxon>
        <taxon>Diaporthales</taxon>
        <taxon>Diaporthaceae</taxon>
        <taxon>Diaporthe</taxon>
    </lineage>
</organism>
<name>A0AAD9VYM9_PHOAM</name>
<keyword evidence="6" id="KW-1185">Reference proteome</keyword>
<dbReference type="PANTHER" id="PTHR30502:SF0">
    <property type="entry name" value="PHOSPHOENOLPYRUVATE CARBOXYLASE FAMILY PROTEIN"/>
    <property type="match status" value="1"/>
</dbReference>
<comment type="similarity">
    <text evidence="1">Belongs to the HpcH/HpaI aldolase family.</text>
</comment>
<keyword evidence="3" id="KW-0456">Lyase</keyword>
<evidence type="ECO:0000256" key="3">
    <source>
        <dbReference type="ARBA" id="ARBA00023239"/>
    </source>
</evidence>
<dbReference type="Gene3D" id="3.20.20.60">
    <property type="entry name" value="Phosphoenolpyruvate-binding domains"/>
    <property type="match status" value="1"/>
</dbReference>
<dbReference type="EMBL" id="JAUJFL010000011">
    <property type="protein sequence ID" value="KAK2596288.1"/>
    <property type="molecule type" value="Genomic_DNA"/>
</dbReference>
<dbReference type="PANTHER" id="PTHR30502">
    <property type="entry name" value="2-KETO-3-DEOXY-L-RHAMNONATE ALDOLASE"/>
    <property type="match status" value="1"/>
</dbReference>
<evidence type="ECO:0000256" key="1">
    <source>
        <dbReference type="ARBA" id="ARBA00005568"/>
    </source>
</evidence>
<dbReference type="GO" id="GO:0046872">
    <property type="term" value="F:metal ion binding"/>
    <property type="evidence" value="ECO:0007669"/>
    <property type="project" value="UniProtKB-KW"/>
</dbReference>
<dbReference type="Pfam" id="PF03328">
    <property type="entry name" value="HpcH_HpaI"/>
    <property type="match status" value="1"/>
</dbReference>
<reference evidence="5" key="1">
    <citation type="submission" date="2023-06" db="EMBL/GenBank/DDBJ databases">
        <authorList>
            <person name="Noh H."/>
        </authorList>
    </citation>
    <scope>NUCLEOTIDE SEQUENCE</scope>
    <source>
        <strain evidence="5">DUCC20226</strain>
    </source>
</reference>
<protein>
    <recommendedName>
        <fullName evidence="4">HpcH/HpaI aldolase/citrate lyase domain-containing protein</fullName>
    </recommendedName>
</protein>
<dbReference type="GO" id="GO:0005737">
    <property type="term" value="C:cytoplasm"/>
    <property type="evidence" value="ECO:0007669"/>
    <property type="project" value="TreeGrafter"/>
</dbReference>
<dbReference type="InterPro" id="IPR015813">
    <property type="entry name" value="Pyrv/PenolPyrv_kinase-like_dom"/>
</dbReference>
<evidence type="ECO:0000313" key="6">
    <source>
        <dbReference type="Proteomes" id="UP001265746"/>
    </source>
</evidence>
<evidence type="ECO:0000313" key="5">
    <source>
        <dbReference type="EMBL" id="KAK2596288.1"/>
    </source>
</evidence>
<sequence>MGSTGTKGAPSSPTMSISNPFRSRILSGQISAVISVKFMLTNEMAMMCKTAGIHGMFLDMEHSSQDLHAVAQLVLACNYVGVSPIVRVPSKSHFHLSRALDAGAAAVVVPHVDSVDEARELVRAAKFAPLGQRGSTNNQPLFDFRHVSFTTQNETLNRETMLIPMIETPAAVAAAAEILALDGVDGLLIGSNDLCTDLGIPGQYDNPLYQDAVTAVVLEAKRAGKPIGIGGIGGRKDLLEKWFAMGASWSLSGADGSIIQAGMKKIGDSYAEINQRVQKLNSVNPIGK</sequence>
<proteinExistence type="inferred from homology"/>
<dbReference type="InterPro" id="IPR005000">
    <property type="entry name" value="Aldolase/citrate-lyase_domain"/>
</dbReference>